<evidence type="ECO:0000313" key="1">
    <source>
        <dbReference type="EMBL" id="KZT35036.1"/>
    </source>
</evidence>
<dbReference type="Proteomes" id="UP000076798">
    <property type="component" value="Unassembled WGS sequence"/>
</dbReference>
<dbReference type="STRING" id="1314776.A0A166A797"/>
<protein>
    <submittedName>
        <fullName evidence="1">Uncharacterized protein</fullName>
    </submittedName>
</protein>
<keyword evidence="2" id="KW-1185">Reference proteome</keyword>
<accession>A0A166A797</accession>
<dbReference type="EMBL" id="KV428155">
    <property type="protein sequence ID" value="KZT35036.1"/>
    <property type="molecule type" value="Genomic_DNA"/>
</dbReference>
<dbReference type="AlphaFoldDB" id="A0A166A797"/>
<dbReference type="OrthoDB" id="5227693at2759"/>
<reference evidence="1 2" key="1">
    <citation type="journal article" date="2016" name="Mol. Biol. Evol.">
        <title>Comparative Genomics of Early-Diverging Mushroom-Forming Fungi Provides Insights into the Origins of Lignocellulose Decay Capabilities.</title>
        <authorList>
            <person name="Nagy L.G."/>
            <person name="Riley R."/>
            <person name="Tritt A."/>
            <person name="Adam C."/>
            <person name="Daum C."/>
            <person name="Floudas D."/>
            <person name="Sun H."/>
            <person name="Yadav J.S."/>
            <person name="Pangilinan J."/>
            <person name="Larsson K.H."/>
            <person name="Matsuura K."/>
            <person name="Barry K."/>
            <person name="Labutti K."/>
            <person name="Kuo R."/>
            <person name="Ohm R.A."/>
            <person name="Bhattacharya S.S."/>
            <person name="Shirouzu T."/>
            <person name="Yoshinaga Y."/>
            <person name="Martin F.M."/>
            <person name="Grigoriev I.V."/>
            <person name="Hibbett D.S."/>
        </authorList>
    </citation>
    <scope>NUCLEOTIDE SEQUENCE [LARGE SCALE GENOMIC DNA]</scope>
    <source>
        <strain evidence="1 2">HHB10207 ss-3</strain>
    </source>
</reference>
<gene>
    <name evidence="1" type="ORF">SISSUDRAFT_215739</name>
</gene>
<name>A0A166A797_9AGAM</name>
<sequence length="591" mass="66627">MVDPVAIVALVVSLVALIVAFLQVAQQYAATAYDYRKCSPQTIGGWASRTCRKFRKELRIEIMYSAPHIELSKFREIEPEIFHFFSRNQRVGKSGSTIEKASYNGLNTILVPIPLSRLPDEGPAEYLVVEKDKPSLLLDTQTVSTAFETPLRTRLPWYLDISRTRPEACCSWLNILSSTLDTHLSFTITARQESVDYMPDGVNKPLASMTKSDFLTLMSLFGFQWRARGMKGVPTGSSATHELTVRELMHFGIVYLFSERKNIKSFNLRQQQREYYIPSREAQLAMFNRFELGFMTINTHDTEEIVHSLTQYSEVDMLEHMPPAGAAIPGISELIAMWGYPCMARLVQGTEFESRYSLLPTPNALYNATLVQMLCNQESSSNKDAGGDRHWDAAKYQFKQWSDRYVRSLPATSDIVLDLVEYANLLQSDASPSWAQALRCINYIKQLDEHLEEKLLPGTTAENQQERQDLKRKIAFLQLKAFSVGSRKAQVGASPARLASQTFSKEMSAKAVAFYSGELAVAVRSLSSTFGSRQSEAIITEESSRDIVINRLIRGIMWIVANGNAPSRTKRALECSLNSAWLEDESTVYIS</sequence>
<proteinExistence type="predicted"/>
<organism evidence="1 2">
    <name type="scientific">Sistotremastrum suecicum HHB10207 ss-3</name>
    <dbReference type="NCBI Taxonomy" id="1314776"/>
    <lineage>
        <taxon>Eukaryota</taxon>
        <taxon>Fungi</taxon>
        <taxon>Dikarya</taxon>
        <taxon>Basidiomycota</taxon>
        <taxon>Agaricomycotina</taxon>
        <taxon>Agaricomycetes</taxon>
        <taxon>Sistotremastrales</taxon>
        <taxon>Sistotremastraceae</taxon>
        <taxon>Sistotremastrum</taxon>
    </lineage>
</organism>
<evidence type="ECO:0000313" key="2">
    <source>
        <dbReference type="Proteomes" id="UP000076798"/>
    </source>
</evidence>